<reference evidence="1 2" key="1">
    <citation type="journal article" date="2018" name="Front. Microbiol.">
        <title>Hydrolytic Capabilities as a Key to Environmental Success: Chitinolytic and Cellulolytic Acidobacteria From Acidic Sub-arctic Soils and Boreal Peatlands.</title>
        <authorList>
            <person name="Belova S.E."/>
            <person name="Ravin N.V."/>
            <person name="Pankratov T.A."/>
            <person name="Rakitin A.L."/>
            <person name="Ivanova A.A."/>
            <person name="Beletsky A.V."/>
            <person name="Mardanov A.V."/>
            <person name="Sinninghe Damste J.S."/>
            <person name="Dedysh S.N."/>
        </authorList>
    </citation>
    <scope>NUCLEOTIDE SEQUENCE [LARGE SCALE GENOMIC DNA]</scope>
    <source>
        <strain evidence="1 2">SBC82</strain>
    </source>
</reference>
<evidence type="ECO:0000313" key="2">
    <source>
        <dbReference type="Proteomes" id="UP000253606"/>
    </source>
</evidence>
<dbReference type="EMBL" id="CP030840">
    <property type="protein sequence ID" value="AXC11900.1"/>
    <property type="molecule type" value="Genomic_DNA"/>
</dbReference>
<dbReference type="KEGG" id="abas:ACPOL_2582"/>
<accession>A0A2Z5FYW7</accession>
<gene>
    <name evidence="1" type="ORF">ACPOL_2582</name>
</gene>
<dbReference type="AlphaFoldDB" id="A0A2Z5FYW7"/>
<organism evidence="1 2">
    <name type="scientific">Acidisarcina polymorpha</name>
    <dbReference type="NCBI Taxonomy" id="2211140"/>
    <lineage>
        <taxon>Bacteria</taxon>
        <taxon>Pseudomonadati</taxon>
        <taxon>Acidobacteriota</taxon>
        <taxon>Terriglobia</taxon>
        <taxon>Terriglobales</taxon>
        <taxon>Acidobacteriaceae</taxon>
        <taxon>Acidisarcina</taxon>
    </lineage>
</organism>
<protein>
    <submittedName>
        <fullName evidence="1">Uncharacterized protein</fullName>
    </submittedName>
</protein>
<dbReference type="Proteomes" id="UP000253606">
    <property type="component" value="Chromosome"/>
</dbReference>
<dbReference type="RefSeq" id="WP_114207258.1">
    <property type="nucleotide sequence ID" value="NZ_CP030840.1"/>
</dbReference>
<name>A0A2Z5FYW7_9BACT</name>
<proteinExistence type="predicted"/>
<keyword evidence="2" id="KW-1185">Reference proteome</keyword>
<sequence length="89" mass="9942">MHDRESNWTGRQLEGTVLPDDNLIILAERELAAFARAVRELFGPEQASLSAAEWIDGLKSMHLPARPEVSDLRQITIAVSSKLASRKLF</sequence>
<evidence type="ECO:0000313" key="1">
    <source>
        <dbReference type="EMBL" id="AXC11900.1"/>
    </source>
</evidence>